<evidence type="ECO:0000256" key="15">
    <source>
        <dbReference type="SAM" id="MobiDB-lite"/>
    </source>
</evidence>
<feature type="compositionally biased region" description="Basic residues" evidence="15">
    <location>
        <begin position="555"/>
        <end position="564"/>
    </location>
</feature>
<evidence type="ECO:0000256" key="4">
    <source>
        <dbReference type="ARBA" id="ARBA00013638"/>
    </source>
</evidence>
<evidence type="ECO:0000256" key="2">
    <source>
        <dbReference type="ARBA" id="ARBA00004123"/>
    </source>
</evidence>
<dbReference type="InterPro" id="IPR036236">
    <property type="entry name" value="Znf_C2H2_sf"/>
</dbReference>
<reference evidence="19" key="1">
    <citation type="submission" date="2025-08" db="UniProtKB">
        <authorList>
            <consortium name="RefSeq"/>
        </authorList>
    </citation>
    <scope>IDENTIFICATION</scope>
</reference>
<evidence type="ECO:0000313" key="18">
    <source>
        <dbReference type="Proteomes" id="UP001652582"/>
    </source>
</evidence>
<evidence type="ECO:0000256" key="3">
    <source>
        <dbReference type="ARBA" id="ARBA00007746"/>
    </source>
</evidence>
<dbReference type="InterPro" id="IPR038441">
    <property type="entry name" value="THAP_Znf_sf"/>
</dbReference>
<comment type="similarity">
    <text evidence="3">Belongs to the hunchback C2H2-type zinc-finger protein family.</text>
</comment>
<feature type="compositionally biased region" description="Basic and acidic residues" evidence="15">
    <location>
        <begin position="182"/>
        <end position="198"/>
    </location>
</feature>
<dbReference type="Pfam" id="PF05485">
    <property type="entry name" value="THAP"/>
    <property type="match status" value="1"/>
</dbReference>
<name>A0ABM3M2T6_BICAN</name>
<feature type="compositionally biased region" description="Polar residues" evidence="15">
    <location>
        <begin position="106"/>
        <end position="121"/>
    </location>
</feature>
<dbReference type="RefSeq" id="XP_052745798.1">
    <property type="nucleotide sequence ID" value="XM_052889838.1"/>
</dbReference>
<protein>
    <recommendedName>
        <fullName evidence="4">Protein hunchback</fullName>
    </recommendedName>
</protein>
<evidence type="ECO:0000256" key="12">
    <source>
        <dbReference type="ARBA" id="ARBA00023242"/>
    </source>
</evidence>
<feature type="region of interest" description="Disordered" evidence="15">
    <location>
        <begin position="555"/>
        <end position="576"/>
    </location>
</feature>
<dbReference type="SUPFAM" id="SSF57667">
    <property type="entry name" value="beta-beta-alpha zinc fingers"/>
    <property type="match status" value="1"/>
</dbReference>
<organism evidence="18 19">
    <name type="scientific">Bicyclus anynana</name>
    <name type="common">Squinting bush brown butterfly</name>
    <dbReference type="NCBI Taxonomy" id="110368"/>
    <lineage>
        <taxon>Eukaryota</taxon>
        <taxon>Metazoa</taxon>
        <taxon>Ecdysozoa</taxon>
        <taxon>Arthropoda</taxon>
        <taxon>Hexapoda</taxon>
        <taxon>Insecta</taxon>
        <taxon>Pterygota</taxon>
        <taxon>Neoptera</taxon>
        <taxon>Endopterygota</taxon>
        <taxon>Lepidoptera</taxon>
        <taxon>Glossata</taxon>
        <taxon>Ditrysia</taxon>
        <taxon>Papilionoidea</taxon>
        <taxon>Nymphalidae</taxon>
        <taxon>Satyrinae</taxon>
        <taxon>Satyrini</taxon>
        <taxon>Mycalesina</taxon>
        <taxon>Bicyclus</taxon>
    </lineage>
</organism>
<feature type="domain" description="THAP-type" evidence="17">
    <location>
        <begin position="1"/>
        <end position="76"/>
    </location>
</feature>
<dbReference type="Gene3D" id="3.30.160.60">
    <property type="entry name" value="Classic Zinc Finger"/>
    <property type="match status" value="2"/>
</dbReference>
<dbReference type="PROSITE" id="PS50950">
    <property type="entry name" value="ZF_THAP"/>
    <property type="match status" value="1"/>
</dbReference>
<evidence type="ECO:0000256" key="14">
    <source>
        <dbReference type="PROSITE-ProRule" id="PRU00309"/>
    </source>
</evidence>
<keyword evidence="18" id="KW-1185">Reference proteome</keyword>
<dbReference type="Gene3D" id="6.20.210.20">
    <property type="entry name" value="THAP domain"/>
    <property type="match status" value="1"/>
</dbReference>
<feature type="domain" description="C2H2-type" evidence="16">
    <location>
        <begin position="454"/>
        <end position="481"/>
    </location>
</feature>
<feature type="domain" description="C2H2-type" evidence="16">
    <location>
        <begin position="542"/>
        <end position="570"/>
    </location>
</feature>
<evidence type="ECO:0000313" key="19">
    <source>
        <dbReference type="RefSeq" id="XP_052745798.1"/>
    </source>
</evidence>
<dbReference type="PROSITE" id="PS50157">
    <property type="entry name" value="ZINC_FINGER_C2H2_2"/>
    <property type="match status" value="2"/>
</dbReference>
<comment type="function">
    <text evidence="1">Gap class segmentation protein that controls development of head structures.</text>
</comment>
<keyword evidence="12" id="KW-0539">Nucleus</keyword>
<evidence type="ECO:0000256" key="8">
    <source>
        <dbReference type="ARBA" id="ARBA00022737"/>
    </source>
</evidence>
<evidence type="ECO:0000256" key="10">
    <source>
        <dbReference type="ARBA" id="ARBA00022833"/>
    </source>
</evidence>
<feature type="region of interest" description="Disordered" evidence="15">
    <location>
        <begin position="178"/>
        <end position="205"/>
    </location>
</feature>
<dbReference type="Proteomes" id="UP001652582">
    <property type="component" value="Chromosome 26"/>
</dbReference>
<evidence type="ECO:0000256" key="7">
    <source>
        <dbReference type="ARBA" id="ARBA00022723"/>
    </source>
</evidence>
<proteinExistence type="inferred from homology"/>
<dbReference type="SUPFAM" id="SSF57716">
    <property type="entry name" value="Glucocorticoid receptor-like (DNA-binding domain)"/>
    <property type="match status" value="1"/>
</dbReference>
<dbReference type="PANTHER" id="PTHR24392">
    <property type="entry name" value="ZINC FINGER PROTEIN"/>
    <property type="match status" value="1"/>
</dbReference>
<keyword evidence="9 13" id="KW-0863">Zinc-finger</keyword>
<dbReference type="GeneID" id="112045710"/>
<evidence type="ECO:0000256" key="9">
    <source>
        <dbReference type="ARBA" id="ARBA00022771"/>
    </source>
</evidence>
<dbReference type="PANTHER" id="PTHR24392:SF49">
    <property type="entry name" value="PROTEIN HUNCHBACK"/>
    <property type="match status" value="1"/>
</dbReference>
<evidence type="ECO:0000256" key="1">
    <source>
        <dbReference type="ARBA" id="ARBA00003983"/>
    </source>
</evidence>
<evidence type="ECO:0000259" key="17">
    <source>
        <dbReference type="PROSITE" id="PS50950"/>
    </source>
</evidence>
<feature type="region of interest" description="Disordered" evidence="15">
    <location>
        <begin position="104"/>
        <end position="161"/>
    </location>
</feature>
<feature type="compositionally biased region" description="Basic and acidic residues" evidence="15">
    <location>
        <begin position="142"/>
        <end position="152"/>
    </location>
</feature>
<keyword evidence="11 14" id="KW-0238">DNA-binding</keyword>
<evidence type="ECO:0000256" key="11">
    <source>
        <dbReference type="ARBA" id="ARBA00023125"/>
    </source>
</evidence>
<dbReference type="InterPro" id="IPR006612">
    <property type="entry name" value="THAP_Znf"/>
</dbReference>
<evidence type="ECO:0000256" key="5">
    <source>
        <dbReference type="ARBA" id="ARBA00022473"/>
    </source>
</evidence>
<dbReference type="SMART" id="SM00980">
    <property type="entry name" value="THAP"/>
    <property type="match status" value="1"/>
</dbReference>
<keyword evidence="5" id="KW-0217">Developmental protein</keyword>
<gene>
    <name evidence="19" type="primary">LOC112045710</name>
</gene>
<dbReference type="SMART" id="SM00355">
    <property type="entry name" value="ZnF_C2H2"/>
    <property type="match status" value="5"/>
</dbReference>
<sequence>MSNICCVDGCPPPKDDVTFFRFPNSRTLKRKWLEAIPSTVRVTVDTTVCSRHFLAEQYEVVRSKRRLKAKVVPSVFDTIAKPTPKTDDPKADIQTDSIKEIVNDVTIDNNTDVEQKTTSPQHRIEDDEPLKGNNESSTQNGHQEDIVKRTEPDNVSITDSEISNKDIEDIIANYQIKQTRPLHKDTESDLNGETERNNAKTSAASEQLKTVEIEIEGTSEVIDVDNVADPVFIEVSVGKDGGVQEASNQDCMLLLESVQCEVDPSCLVFPDPEPEPDSEGADSDVVDLGERWVPLPLCRCQEASDQDCMLLLESVQCEVDPSCLVFPDPEPEPDSEGADSDVVDLGERKEDPISLLTSSDEDEVIVQEPEYDMVEVSDETDEDDVPLVKLVAKPKSKSKVKAKKTKDKSNFNRDALTKILWGQLYEYFCFECHFKTTSRAEFKAHSKDHSTVIQVCQLCDYTTSSNQQFIRHKRKHREEKKYKCHLCKYKARHNMSLIYHMKSHEEVQIIEDGVFKCEKCDFKTSVKRALLQHIRACRVKRFSCNSCRYKTNRRSDMKRHKSRIHRDSDDDDDYVP</sequence>
<accession>A0ABM3M2T6</accession>
<evidence type="ECO:0000256" key="13">
    <source>
        <dbReference type="PROSITE-ProRule" id="PRU00042"/>
    </source>
</evidence>
<comment type="subcellular location">
    <subcellularLocation>
        <location evidence="2">Nucleus</location>
    </subcellularLocation>
</comment>
<keyword evidence="8" id="KW-0677">Repeat</keyword>
<keyword evidence="6" id="KW-0302">Gap protein</keyword>
<evidence type="ECO:0000259" key="16">
    <source>
        <dbReference type="PROSITE" id="PS50157"/>
    </source>
</evidence>
<keyword evidence="7" id="KW-0479">Metal-binding</keyword>
<dbReference type="InterPro" id="IPR013087">
    <property type="entry name" value="Znf_C2H2_type"/>
</dbReference>
<keyword evidence="10" id="KW-0862">Zinc</keyword>
<evidence type="ECO:0000256" key="6">
    <source>
        <dbReference type="ARBA" id="ARBA00022492"/>
    </source>
</evidence>